<dbReference type="EMBL" id="QBML01000002">
    <property type="protein sequence ID" value="PZO44581.1"/>
    <property type="molecule type" value="Genomic_DNA"/>
</dbReference>
<keyword evidence="2 3" id="KW-0808">Transferase</keyword>
<evidence type="ECO:0000313" key="4">
    <source>
        <dbReference type="Proteomes" id="UP000249467"/>
    </source>
</evidence>
<comment type="caution">
    <text evidence="3">The sequence shown here is derived from an EMBL/GenBank/DDBJ whole genome shotgun (WGS) entry which is preliminary data.</text>
</comment>
<proteinExistence type="predicted"/>
<dbReference type="NCBIfam" id="TIGR00696">
    <property type="entry name" value="wecG_tagA_cpsF"/>
    <property type="match status" value="1"/>
</dbReference>
<reference evidence="3 4" key="2">
    <citation type="submission" date="2018-06" db="EMBL/GenBank/DDBJ databases">
        <title>Metagenomic assembly of (sub)arctic Cyanobacteria and their associated microbiome from non-axenic cultures.</title>
        <authorList>
            <person name="Baurain D."/>
        </authorList>
    </citation>
    <scope>NUCLEOTIDE SEQUENCE [LARGE SCALE GENOMIC DNA]</scope>
    <source>
        <strain evidence="3">ULC066bin1</strain>
    </source>
</reference>
<dbReference type="PANTHER" id="PTHR34136:SF1">
    <property type="entry name" value="UDP-N-ACETYL-D-MANNOSAMINURONIC ACID TRANSFERASE"/>
    <property type="match status" value="1"/>
</dbReference>
<organism evidence="3 4">
    <name type="scientific">Pseudanabaena frigida</name>
    <dbReference type="NCBI Taxonomy" id="945775"/>
    <lineage>
        <taxon>Bacteria</taxon>
        <taxon>Bacillati</taxon>
        <taxon>Cyanobacteriota</taxon>
        <taxon>Cyanophyceae</taxon>
        <taxon>Pseudanabaenales</taxon>
        <taxon>Pseudanabaenaceae</taxon>
        <taxon>Pseudanabaena</taxon>
    </lineage>
</organism>
<reference evidence="3 4" key="1">
    <citation type="submission" date="2018-04" db="EMBL/GenBank/DDBJ databases">
        <authorList>
            <person name="Go L.Y."/>
            <person name="Mitchell J.A."/>
        </authorList>
    </citation>
    <scope>NUCLEOTIDE SEQUENCE [LARGE SCALE GENOMIC DNA]</scope>
    <source>
        <strain evidence="3">ULC066bin1</strain>
    </source>
</reference>
<gene>
    <name evidence="3" type="ORF">DCF19_02210</name>
</gene>
<dbReference type="GO" id="GO:0016758">
    <property type="term" value="F:hexosyltransferase activity"/>
    <property type="evidence" value="ECO:0007669"/>
    <property type="project" value="TreeGrafter"/>
</dbReference>
<protein>
    <submittedName>
        <fullName evidence="3">Glycosyltransferase</fullName>
    </submittedName>
</protein>
<accession>A0A2W4YAZ9</accession>
<evidence type="ECO:0000256" key="1">
    <source>
        <dbReference type="ARBA" id="ARBA00022676"/>
    </source>
</evidence>
<dbReference type="AlphaFoldDB" id="A0A2W4YAZ9"/>
<dbReference type="Proteomes" id="UP000249467">
    <property type="component" value="Unassembled WGS sequence"/>
</dbReference>
<evidence type="ECO:0000256" key="2">
    <source>
        <dbReference type="ARBA" id="ARBA00022679"/>
    </source>
</evidence>
<sequence length="255" mass="28807">MNQRISIINVDIDCTSYEDTCDRIAAFARQAKSCYVVAANVHVVMTAFWNPAYRQVLANAEIVTPDGMPLVWGMRLLGSKQQQRVYGPDLMLNLCDRVAKENLSIYLFGATVNTLDKLEQNLKAKFPNLAIAGKHAPPYLDIDSPKFASQLSEDIQLMANSGAKIVFVALGCPKQEIWMSRASDQLSVVAIGVGAAFDFHSGQVSQAPRWMMAIGLEWLYRFCQEPLRLWQRYLINNPCFVILFGMQYLRQQFKK</sequence>
<name>A0A2W4YAZ9_9CYAN</name>
<dbReference type="CDD" id="cd06533">
    <property type="entry name" value="Glyco_transf_WecG_TagA"/>
    <property type="match status" value="1"/>
</dbReference>
<dbReference type="InterPro" id="IPR004629">
    <property type="entry name" value="WecG_TagA_CpsF"/>
</dbReference>
<dbReference type="PANTHER" id="PTHR34136">
    <property type="match status" value="1"/>
</dbReference>
<dbReference type="Pfam" id="PF03808">
    <property type="entry name" value="Glyco_tran_WecG"/>
    <property type="match status" value="1"/>
</dbReference>
<evidence type="ECO:0000313" key="3">
    <source>
        <dbReference type="EMBL" id="PZO44581.1"/>
    </source>
</evidence>
<keyword evidence="1" id="KW-0328">Glycosyltransferase</keyword>